<dbReference type="RefSeq" id="WP_203904100.1">
    <property type="nucleotide sequence ID" value="NZ_BOPF01000038.1"/>
</dbReference>
<dbReference type="Proteomes" id="UP000619260">
    <property type="component" value="Unassembled WGS sequence"/>
</dbReference>
<dbReference type="EMBL" id="BOPF01000038">
    <property type="protein sequence ID" value="GIJ50672.1"/>
    <property type="molecule type" value="Genomic_DNA"/>
</dbReference>
<evidence type="ECO:0000313" key="1">
    <source>
        <dbReference type="EMBL" id="GIJ50672.1"/>
    </source>
</evidence>
<reference evidence="1" key="1">
    <citation type="submission" date="2021-01" db="EMBL/GenBank/DDBJ databases">
        <title>Whole genome shotgun sequence of Virgisporangium aliadipatigenens NBRC 105644.</title>
        <authorList>
            <person name="Komaki H."/>
            <person name="Tamura T."/>
        </authorList>
    </citation>
    <scope>NUCLEOTIDE SEQUENCE</scope>
    <source>
        <strain evidence="1">NBRC 105644</strain>
    </source>
</reference>
<sequence>METVGKWWNGTWGRLARRDVFLRVGTLWEVEAREGGADGRSRIWRFLSEEEARAFAERCMTQPGKWRDLQQIDPFDEPERTEDA</sequence>
<evidence type="ECO:0000313" key="2">
    <source>
        <dbReference type="Proteomes" id="UP000619260"/>
    </source>
</evidence>
<accession>A0A8J3YU33</accession>
<protein>
    <submittedName>
        <fullName evidence="1">Uncharacterized protein</fullName>
    </submittedName>
</protein>
<proteinExistence type="predicted"/>
<dbReference type="AlphaFoldDB" id="A0A8J3YU33"/>
<organism evidence="1 2">
    <name type="scientific">Virgisporangium aliadipatigenens</name>
    <dbReference type="NCBI Taxonomy" id="741659"/>
    <lineage>
        <taxon>Bacteria</taxon>
        <taxon>Bacillati</taxon>
        <taxon>Actinomycetota</taxon>
        <taxon>Actinomycetes</taxon>
        <taxon>Micromonosporales</taxon>
        <taxon>Micromonosporaceae</taxon>
        <taxon>Virgisporangium</taxon>
    </lineage>
</organism>
<comment type="caution">
    <text evidence="1">The sequence shown here is derived from an EMBL/GenBank/DDBJ whole genome shotgun (WGS) entry which is preliminary data.</text>
</comment>
<name>A0A8J3YU33_9ACTN</name>
<keyword evidence="2" id="KW-1185">Reference proteome</keyword>
<gene>
    <name evidence="1" type="ORF">Val02_75580</name>
</gene>